<dbReference type="InterPro" id="IPR011050">
    <property type="entry name" value="Pectin_lyase_fold/virulence"/>
</dbReference>
<reference evidence="3" key="1">
    <citation type="submission" date="2016-10" db="EMBL/GenBank/DDBJ databases">
        <authorList>
            <person name="Varghese N."/>
            <person name="Submissions S."/>
        </authorList>
    </citation>
    <scope>NUCLEOTIDE SEQUENCE [LARGE SCALE GENOMIC DNA]</scope>
    <source>
        <strain evidence="3">DSM 25811 / CCM 8410 / LMG 26954 / E90</strain>
    </source>
</reference>
<dbReference type="SMART" id="SM00710">
    <property type="entry name" value="PbH1"/>
    <property type="match status" value="5"/>
</dbReference>
<dbReference type="Gene3D" id="2.160.20.10">
    <property type="entry name" value="Single-stranded right-handed beta-helix, Pectin lyase-like"/>
    <property type="match status" value="1"/>
</dbReference>
<dbReference type="Proteomes" id="UP000198757">
    <property type="component" value="Unassembled WGS sequence"/>
</dbReference>
<dbReference type="Pfam" id="PF13229">
    <property type="entry name" value="Beta_helix"/>
    <property type="match status" value="1"/>
</dbReference>
<protein>
    <submittedName>
        <fullName evidence="2">Right handed beta helix region</fullName>
    </submittedName>
</protein>
<evidence type="ECO:0000313" key="3">
    <source>
        <dbReference type="Proteomes" id="UP000198757"/>
    </source>
</evidence>
<dbReference type="EMBL" id="FMZO01000005">
    <property type="protein sequence ID" value="SDC95793.1"/>
    <property type="molecule type" value="Genomic_DNA"/>
</dbReference>
<gene>
    <name evidence="2" type="ORF">SAMN04487894_10518</name>
</gene>
<dbReference type="InterPro" id="IPR012334">
    <property type="entry name" value="Pectin_lyas_fold"/>
</dbReference>
<dbReference type="RefSeq" id="WP_176954372.1">
    <property type="nucleotide sequence ID" value="NZ_FMZO01000005.1"/>
</dbReference>
<organism evidence="2 3">
    <name type="scientific">Niabella drilacis (strain DSM 25811 / CCM 8410 / CCUG 62505 / LMG 26954 / E90)</name>
    <dbReference type="NCBI Taxonomy" id="1285928"/>
    <lineage>
        <taxon>Bacteria</taxon>
        <taxon>Pseudomonadati</taxon>
        <taxon>Bacteroidota</taxon>
        <taxon>Chitinophagia</taxon>
        <taxon>Chitinophagales</taxon>
        <taxon>Chitinophagaceae</taxon>
        <taxon>Niabella</taxon>
    </lineage>
</organism>
<dbReference type="AlphaFoldDB" id="A0A1G6QU63"/>
<accession>A0A1G6QU63</accession>
<dbReference type="InterPro" id="IPR039448">
    <property type="entry name" value="Beta_helix"/>
</dbReference>
<feature type="domain" description="Right handed beta helix" evidence="1">
    <location>
        <begin position="129"/>
        <end position="278"/>
    </location>
</feature>
<sequence>MKKRFIVVLMILICTNILHSQSYKYKLVEDATIQTNGIFNDWGASYKTQAYPVINILPKNYSQNGNVDYTTYLQKAVDNNSVVLLPDFPILINDIGINLNTNSTIIFQKNSKLILAPTSKTRYSILKANGVNNVKILGANIEGDRLKHLGTEGEWGYGIEIKSSSNVLIQGGIIKNCWGDGICIGRSTAALSRNITIKNCLIDNNRRNALTIGSGDAVSVQNSIFANSNGTFPMAGIDLEPDNSNDDLKNINISNVTTFNNAQDGIIISPDNLRSKDNTNGKTLSITIQNHVDKFSRVGLSLLLAKEKNLGGPINGNIDIINPKWIYSRAAAFKNYVATKNNIKINIKNPAIRTEGNGSLFKNNLGVNKMLKEASINPLINIQ</sequence>
<evidence type="ECO:0000313" key="2">
    <source>
        <dbReference type="EMBL" id="SDC95793.1"/>
    </source>
</evidence>
<dbReference type="STRING" id="1285928.SAMN04487894_10518"/>
<dbReference type="InterPro" id="IPR006626">
    <property type="entry name" value="PbH1"/>
</dbReference>
<name>A0A1G6QU63_NIADE</name>
<dbReference type="SUPFAM" id="SSF51126">
    <property type="entry name" value="Pectin lyase-like"/>
    <property type="match status" value="1"/>
</dbReference>
<keyword evidence="3" id="KW-1185">Reference proteome</keyword>
<evidence type="ECO:0000259" key="1">
    <source>
        <dbReference type="Pfam" id="PF13229"/>
    </source>
</evidence>
<proteinExistence type="predicted"/>